<dbReference type="PROSITE" id="PS51000">
    <property type="entry name" value="HTH_DEOR_2"/>
    <property type="match status" value="1"/>
</dbReference>
<dbReference type="InterPro" id="IPR014036">
    <property type="entry name" value="DeoR-like_C"/>
</dbReference>
<dbReference type="InterPro" id="IPR018356">
    <property type="entry name" value="Tscrpt_reg_HTH_DeoR_CS"/>
</dbReference>
<dbReference type="Pfam" id="PF00455">
    <property type="entry name" value="DeoRC"/>
    <property type="match status" value="1"/>
</dbReference>
<dbReference type="SUPFAM" id="SSF100950">
    <property type="entry name" value="NagB/RpiA/CoA transferase-like"/>
    <property type="match status" value="1"/>
</dbReference>
<dbReference type="GO" id="GO:0003677">
    <property type="term" value="F:DNA binding"/>
    <property type="evidence" value="ECO:0007669"/>
    <property type="project" value="UniProtKB-KW"/>
</dbReference>
<dbReference type="SMART" id="SM00420">
    <property type="entry name" value="HTH_DEOR"/>
    <property type="match status" value="1"/>
</dbReference>
<dbReference type="EMBL" id="NGKA01000016">
    <property type="protein sequence ID" value="RSU10154.1"/>
    <property type="molecule type" value="Genomic_DNA"/>
</dbReference>
<evidence type="ECO:0000256" key="2">
    <source>
        <dbReference type="ARBA" id="ARBA00023125"/>
    </source>
</evidence>
<dbReference type="SUPFAM" id="SSF46785">
    <property type="entry name" value="Winged helix' DNA-binding domain"/>
    <property type="match status" value="1"/>
</dbReference>
<keyword evidence="1" id="KW-0805">Transcription regulation</keyword>
<dbReference type="RefSeq" id="WP_126809627.1">
    <property type="nucleotide sequence ID" value="NZ_NGKA01000016.1"/>
</dbReference>
<comment type="caution">
    <text evidence="5">The sequence shown here is derived from an EMBL/GenBank/DDBJ whole genome shotgun (WGS) entry which is preliminary data.</text>
</comment>
<dbReference type="Gene3D" id="1.10.10.10">
    <property type="entry name" value="Winged helix-like DNA-binding domain superfamily/Winged helix DNA-binding domain"/>
    <property type="match status" value="1"/>
</dbReference>
<dbReference type="Gene3D" id="3.40.50.1360">
    <property type="match status" value="1"/>
</dbReference>
<dbReference type="InterPro" id="IPR037171">
    <property type="entry name" value="NagB/RpiA_transferase-like"/>
</dbReference>
<dbReference type="PANTHER" id="PTHR30363:SF44">
    <property type="entry name" value="AGA OPERON TRANSCRIPTIONAL REPRESSOR-RELATED"/>
    <property type="match status" value="1"/>
</dbReference>
<evidence type="ECO:0000256" key="3">
    <source>
        <dbReference type="ARBA" id="ARBA00023163"/>
    </source>
</evidence>
<dbReference type="GO" id="GO:0003700">
    <property type="term" value="F:DNA-binding transcription factor activity"/>
    <property type="evidence" value="ECO:0007669"/>
    <property type="project" value="InterPro"/>
</dbReference>
<evidence type="ECO:0000256" key="1">
    <source>
        <dbReference type="ARBA" id="ARBA00023015"/>
    </source>
</evidence>
<evidence type="ECO:0000313" key="6">
    <source>
        <dbReference type="Proteomes" id="UP000287605"/>
    </source>
</evidence>
<reference evidence="5 6" key="1">
    <citation type="submission" date="2017-05" db="EMBL/GenBank/DDBJ databases">
        <title>Vagococcus spp. assemblies.</title>
        <authorList>
            <person name="Gulvik C.A."/>
        </authorList>
    </citation>
    <scope>NUCLEOTIDE SEQUENCE [LARGE SCALE GENOMIC DNA]</scope>
    <source>
        <strain evidence="5 6">CCUG 51432</strain>
    </source>
</reference>
<proteinExistence type="predicted"/>
<keyword evidence="3" id="KW-0804">Transcription</keyword>
<organism evidence="5 6">
    <name type="scientific">Vagococcus elongatus</name>
    <dbReference type="NCBI Taxonomy" id="180344"/>
    <lineage>
        <taxon>Bacteria</taxon>
        <taxon>Bacillati</taxon>
        <taxon>Bacillota</taxon>
        <taxon>Bacilli</taxon>
        <taxon>Lactobacillales</taxon>
        <taxon>Enterococcaceae</taxon>
        <taxon>Vagococcus</taxon>
    </lineage>
</organism>
<dbReference type="InterPro" id="IPR036390">
    <property type="entry name" value="WH_DNA-bd_sf"/>
</dbReference>
<dbReference type="PANTHER" id="PTHR30363">
    <property type="entry name" value="HTH-TYPE TRANSCRIPTIONAL REGULATOR SRLR-RELATED"/>
    <property type="match status" value="1"/>
</dbReference>
<evidence type="ECO:0000313" key="5">
    <source>
        <dbReference type="EMBL" id="RSU10154.1"/>
    </source>
</evidence>
<gene>
    <name evidence="5" type="ORF">CBF29_10220</name>
</gene>
<dbReference type="AlphaFoldDB" id="A0A430AQE4"/>
<accession>A0A430AQE4</accession>
<dbReference type="InterPro" id="IPR001034">
    <property type="entry name" value="DeoR_HTH"/>
</dbReference>
<dbReference type="SMART" id="SM01134">
    <property type="entry name" value="DeoRC"/>
    <property type="match status" value="1"/>
</dbReference>
<dbReference type="InterPro" id="IPR050313">
    <property type="entry name" value="Carb_Metab_HTH_regulators"/>
</dbReference>
<dbReference type="InterPro" id="IPR036388">
    <property type="entry name" value="WH-like_DNA-bd_sf"/>
</dbReference>
<dbReference type="PRINTS" id="PR00037">
    <property type="entry name" value="HTHLACR"/>
</dbReference>
<keyword evidence="2" id="KW-0238">DNA-binding</keyword>
<dbReference type="OrthoDB" id="9798651at2"/>
<protein>
    <recommendedName>
        <fullName evidence="4">HTH deoR-type domain-containing protein</fullName>
    </recommendedName>
</protein>
<sequence>MKADEIIKRRNEISNIIHQQKSVKVSELVSLFGVSDETVRKDLTHLEKEGILKKKYGGAELISQKELTPVLYRTPDNLELKSPLISAATQLVDEQISSIGIDQGSTMALLANHLNSFSQKEIFTSSLAAILELVHSEHNLYCFGGKYSDNDMSFQNNTTAEIFPDIQLDLCFLGSSGVKNRKGFCTSSLVDAEIKRKLLNKSTKKIVVLDKTKFDSSSLVEVAGWHEIDLVISNKGIPVDYEKMIRAQTKLLLV</sequence>
<dbReference type="PROSITE" id="PS00894">
    <property type="entry name" value="HTH_DEOR_1"/>
    <property type="match status" value="1"/>
</dbReference>
<feature type="domain" description="HTH deoR-type" evidence="4">
    <location>
        <begin position="6"/>
        <end position="61"/>
    </location>
</feature>
<dbReference type="Proteomes" id="UP000287605">
    <property type="component" value="Unassembled WGS sequence"/>
</dbReference>
<name>A0A430AQE4_9ENTE</name>
<keyword evidence="6" id="KW-1185">Reference proteome</keyword>
<evidence type="ECO:0000259" key="4">
    <source>
        <dbReference type="PROSITE" id="PS51000"/>
    </source>
</evidence>
<dbReference type="Pfam" id="PF08220">
    <property type="entry name" value="HTH_DeoR"/>
    <property type="match status" value="1"/>
</dbReference>